<dbReference type="RefSeq" id="WP_345477978.1">
    <property type="nucleotide sequence ID" value="NZ_BAABLW010000007.1"/>
</dbReference>
<proteinExistence type="predicted"/>
<evidence type="ECO:0000313" key="3">
    <source>
        <dbReference type="Proteomes" id="UP001500368"/>
    </source>
</evidence>
<accession>A0ABP9G0Y1</accession>
<evidence type="ECO:0000313" key="2">
    <source>
        <dbReference type="EMBL" id="GAA4923802.1"/>
    </source>
</evidence>
<keyword evidence="3" id="KW-1185">Reference proteome</keyword>
<dbReference type="SUPFAM" id="SSF52058">
    <property type="entry name" value="L domain-like"/>
    <property type="match status" value="1"/>
</dbReference>
<reference evidence="3" key="1">
    <citation type="journal article" date="2019" name="Int. J. Syst. Evol. Microbiol.">
        <title>The Global Catalogue of Microorganisms (GCM) 10K type strain sequencing project: providing services to taxonomists for standard genome sequencing and annotation.</title>
        <authorList>
            <consortium name="The Broad Institute Genomics Platform"/>
            <consortium name="The Broad Institute Genome Sequencing Center for Infectious Disease"/>
            <person name="Wu L."/>
            <person name="Ma J."/>
        </authorList>
    </citation>
    <scope>NUCLEOTIDE SEQUENCE [LARGE SCALE GENOMIC DNA]</scope>
    <source>
        <strain evidence="3">JCM 19129</strain>
    </source>
</reference>
<dbReference type="Pfam" id="PF13306">
    <property type="entry name" value="LRR_5"/>
    <property type="match status" value="1"/>
</dbReference>
<dbReference type="InterPro" id="IPR026906">
    <property type="entry name" value="LRR_5"/>
</dbReference>
<dbReference type="InterPro" id="IPR053139">
    <property type="entry name" value="Surface_bspA-like"/>
</dbReference>
<sequence>MTENHPVKDSRRKKAAVIGVTAALGLGSILSLAYWQDTQAIGNTFEGGTFGLEISVDGGDTWVKGSTSNAVGLGLDTVFDEILWGPGDTHSAPVSLRLSERTEVPALVAQTREVGEGFDDSFTWEFSNDDLTLDPENWGTPEALLEIEPGDVVEFTFTASATAAISQDASLESVWTFNAQQQVPGEAPVPTDARYFTLNPFNGMITGYSDEGPKDVVIPAEIDGVAVTGVGMSAFSNKQLTSLTIPDSVTSIEMMAFNGNDLTSVVIPESVTRMGMQAFSNNKLTSVTLPEGMTEVGYAAFMRNNLTSVVIPESVTSIEGQAFSNNKLTNLNIPDSVTSIGIQAFIGNDLTSVTIPENVTSIGMGAFGRNQLTSVTIPEGVTSVGMQAFIENNLTSVVIPSSVVEIGGRAFAENPLGHVLISAHTQYVEDDYQATFPAGAEIEIRRE</sequence>
<gene>
    <name evidence="2" type="ORF">GCM10025790_21210</name>
</gene>
<organism evidence="2 3">
    <name type="scientific">Nesterenkonia rhizosphaerae</name>
    <dbReference type="NCBI Taxonomy" id="1348272"/>
    <lineage>
        <taxon>Bacteria</taxon>
        <taxon>Bacillati</taxon>
        <taxon>Actinomycetota</taxon>
        <taxon>Actinomycetes</taxon>
        <taxon>Micrococcales</taxon>
        <taxon>Micrococcaceae</taxon>
        <taxon>Nesterenkonia</taxon>
    </lineage>
</organism>
<keyword evidence="1" id="KW-1133">Transmembrane helix</keyword>
<evidence type="ECO:0000256" key="1">
    <source>
        <dbReference type="SAM" id="Phobius"/>
    </source>
</evidence>
<dbReference type="PANTHER" id="PTHR45661">
    <property type="entry name" value="SURFACE ANTIGEN"/>
    <property type="match status" value="1"/>
</dbReference>
<dbReference type="EMBL" id="BAABLW010000007">
    <property type="protein sequence ID" value="GAA4923802.1"/>
    <property type="molecule type" value="Genomic_DNA"/>
</dbReference>
<feature type="transmembrane region" description="Helical" evidence="1">
    <location>
        <begin position="15"/>
        <end position="35"/>
    </location>
</feature>
<keyword evidence="1" id="KW-0472">Membrane</keyword>
<name>A0ABP9G0Y1_9MICC</name>
<dbReference type="InterPro" id="IPR032675">
    <property type="entry name" value="LRR_dom_sf"/>
</dbReference>
<evidence type="ECO:0008006" key="4">
    <source>
        <dbReference type="Google" id="ProtNLM"/>
    </source>
</evidence>
<protein>
    <recommendedName>
        <fullName evidence="4">Leucine-rich repeat domain-containing protein</fullName>
    </recommendedName>
</protein>
<comment type="caution">
    <text evidence="2">The sequence shown here is derived from an EMBL/GenBank/DDBJ whole genome shotgun (WGS) entry which is preliminary data.</text>
</comment>
<dbReference type="PANTHER" id="PTHR45661:SF3">
    <property type="entry name" value="IG-LIKE DOMAIN-CONTAINING PROTEIN"/>
    <property type="match status" value="1"/>
</dbReference>
<dbReference type="Gene3D" id="3.80.10.10">
    <property type="entry name" value="Ribonuclease Inhibitor"/>
    <property type="match status" value="3"/>
</dbReference>
<keyword evidence="1" id="KW-0812">Transmembrane</keyword>
<dbReference type="Proteomes" id="UP001500368">
    <property type="component" value="Unassembled WGS sequence"/>
</dbReference>